<protein>
    <submittedName>
        <fullName evidence="1">Uncharacterized protein</fullName>
    </submittedName>
</protein>
<organism evidence="1 2">
    <name type="scientific">Sinorhizobium phage ort11</name>
    <dbReference type="NCBI Taxonomy" id="2599764"/>
    <lineage>
        <taxon>Viruses</taxon>
        <taxon>Duplodnaviria</taxon>
        <taxon>Heunggongvirae</taxon>
        <taxon>Uroviricota</taxon>
        <taxon>Caudoviricetes</taxon>
        <taxon>Schitoviridae</taxon>
        <taxon>Huelvavirus</taxon>
        <taxon>Huelvavirus ort11</taxon>
    </lineage>
</organism>
<sequence>MSTRISHLTIEQCIKIYTDLLKSTPDGWGQHVHPTYGRSDNILYLMYLTFGKDKVDELLDKHWKQFK</sequence>
<proteinExistence type="predicted"/>
<dbReference type="Proteomes" id="UP000322838">
    <property type="component" value="Segment"/>
</dbReference>
<reference evidence="2" key="1">
    <citation type="submission" date="2019-07" db="EMBL/GenBank/DDBJ databases">
        <authorList>
            <person name="Cubo M.T."/>
            <person name="Espuny M.D.R."/>
            <person name="Balsanelli E."/>
        </authorList>
    </citation>
    <scope>NUCLEOTIDE SEQUENCE [LARGE SCALE GENOMIC DNA]</scope>
</reference>
<keyword evidence="2" id="KW-1185">Reference proteome</keyword>
<evidence type="ECO:0000313" key="2">
    <source>
        <dbReference type="Proteomes" id="UP000322838"/>
    </source>
</evidence>
<dbReference type="EMBL" id="MN228696">
    <property type="protein sequence ID" value="QEP29897.1"/>
    <property type="molecule type" value="Genomic_DNA"/>
</dbReference>
<accession>A0A5C2H1F8</accession>
<evidence type="ECO:0000313" key="1">
    <source>
        <dbReference type="EMBL" id="QEP29897.1"/>
    </source>
</evidence>
<gene>
    <name evidence="1" type="ORF">Smphiort11_099</name>
</gene>
<name>A0A5C2H1F8_9CAUD</name>